<dbReference type="GO" id="GO:0005886">
    <property type="term" value="C:plasma membrane"/>
    <property type="evidence" value="ECO:0007669"/>
    <property type="project" value="UniProtKB-SubCell"/>
</dbReference>
<dbReference type="Proteomes" id="UP001155901">
    <property type="component" value="Unassembled WGS sequence"/>
</dbReference>
<evidence type="ECO:0000256" key="3">
    <source>
        <dbReference type="ARBA" id="ARBA00022679"/>
    </source>
</evidence>
<feature type="transmembrane region" description="Helical" evidence="7">
    <location>
        <begin position="97"/>
        <end position="121"/>
    </location>
</feature>
<evidence type="ECO:0000256" key="1">
    <source>
        <dbReference type="ARBA" id="ARBA00004651"/>
    </source>
</evidence>
<keyword evidence="4 7" id="KW-0812">Transmembrane</keyword>
<reference evidence="10" key="2">
    <citation type="submission" date="2022-03" db="EMBL/GenBank/DDBJ databases">
        <title>Genome Encyclopedia of Bacteria and Archaea VI: Functional Genomics of Type Strains.</title>
        <authorList>
            <person name="Whitman W."/>
        </authorList>
    </citation>
    <scope>NUCLEOTIDE SEQUENCE</scope>
    <source>
        <strain evidence="10">HSC-15S17</strain>
    </source>
</reference>
<dbReference type="EMBL" id="JALJZU010000011">
    <property type="protein sequence ID" value="MCP2011405.1"/>
    <property type="molecule type" value="Genomic_DNA"/>
</dbReference>
<reference evidence="9" key="1">
    <citation type="submission" date="2021-07" db="EMBL/GenBank/DDBJ databases">
        <title>Characterization of violacein-producing bacteria and related species.</title>
        <authorList>
            <person name="Wilson H.S."/>
            <person name="De Leon M.E."/>
        </authorList>
    </citation>
    <scope>NUCLEOTIDE SEQUENCE</scope>
    <source>
        <strain evidence="9">HSC-15S17</strain>
    </source>
</reference>
<dbReference type="InterPro" id="IPR000917">
    <property type="entry name" value="Sulfatase_N"/>
</dbReference>
<dbReference type="CDD" id="cd16017">
    <property type="entry name" value="LptA"/>
    <property type="match status" value="1"/>
</dbReference>
<feature type="transmembrane region" description="Helical" evidence="7">
    <location>
        <begin position="133"/>
        <end position="151"/>
    </location>
</feature>
<evidence type="ECO:0000256" key="2">
    <source>
        <dbReference type="ARBA" id="ARBA00022475"/>
    </source>
</evidence>
<organism evidence="9 11">
    <name type="scientific">Duganella violaceipulchra</name>
    <dbReference type="NCBI Taxonomy" id="2849652"/>
    <lineage>
        <taxon>Bacteria</taxon>
        <taxon>Pseudomonadati</taxon>
        <taxon>Pseudomonadota</taxon>
        <taxon>Betaproteobacteria</taxon>
        <taxon>Burkholderiales</taxon>
        <taxon>Oxalobacteraceae</taxon>
        <taxon>Telluria group</taxon>
        <taxon>Duganella</taxon>
    </lineage>
</organism>
<evidence type="ECO:0000313" key="9">
    <source>
        <dbReference type="EMBL" id="MBV6322258.1"/>
    </source>
</evidence>
<dbReference type="InterPro" id="IPR058130">
    <property type="entry name" value="PEA_transf_C"/>
</dbReference>
<evidence type="ECO:0000256" key="7">
    <source>
        <dbReference type="SAM" id="Phobius"/>
    </source>
</evidence>
<dbReference type="PANTHER" id="PTHR30443">
    <property type="entry name" value="INNER MEMBRANE PROTEIN"/>
    <property type="match status" value="1"/>
</dbReference>
<name>A0AA41L2E6_9BURK</name>
<keyword evidence="12" id="KW-1185">Reference proteome</keyword>
<dbReference type="Pfam" id="PF00884">
    <property type="entry name" value="Sulfatase"/>
    <property type="match status" value="1"/>
</dbReference>
<comment type="subcellular location">
    <subcellularLocation>
        <location evidence="1">Cell membrane</location>
        <topology evidence="1">Multi-pass membrane protein</topology>
    </subcellularLocation>
</comment>
<feature type="domain" description="Sulfatase N-terminal" evidence="8">
    <location>
        <begin position="202"/>
        <end position="468"/>
    </location>
</feature>
<evidence type="ECO:0000313" key="10">
    <source>
        <dbReference type="EMBL" id="MCP2011405.1"/>
    </source>
</evidence>
<dbReference type="GO" id="GO:0009244">
    <property type="term" value="P:lipopolysaccharide core region biosynthetic process"/>
    <property type="evidence" value="ECO:0007669"/>
    <property type="project" value="TreeGrafter"/>
</dbReference>
<dbReference type="RefSeq" id="WP_217943032.1">
    <property type="nucleotide sequence ID" value="NZ_JAHTGR010000007.1"/>
</dbReference>
<evidence type="ECO:0000313" key="12">
    <source>
        <dbReference type="Proteomes" id="UP001162889"/>
    </source>
</evidence>
<keyword evidence="6 7" id="KW-0472">Membrane</keyword>
<dbReference type="AlphaFoldDB" id="A0AA41L2E6"/>
<dbReference type="GO" id="GO:0016776">
    <property type="term" value="F:phosphotransferase activity, phosphate group as acceptor"/>
    <property type="evidence" value="ECO:0007669"/>
    <property type="project" value="TreeGrafter"/>
</dbReference>
<dbReference type="EMBL" id="JAHTGR010000007">
    <property type="protein sequence ID" value="MBV6322258.1"/>
    <property type="molecule type" value="Genomic_DNA"/>
</dbReference>
<dbReference type="Proteomes" id="UP001162889">
    <property type="component" value="Unassembled WGS sequence"/>
</dbReference>
<dbReference type="InterPro" id="IPR040423">
    <property type="entry name" value="PEA_transferase"/>
</dbReference>
<keyword evidence="3 9" id="KW-0808">Transferase</keyword>
<gene>
    <name evidence="9" type="ORF">KVP70_15020</name>
    <name evidence="10" type="ORF">L1274_005154</name>
</gene>
<feature type="transmembrane region" description="Helical" evidence="7">
    <location>
        <begin position="12"/>
        <end position="30"/>
    </location>
</feature>
<sequence>MQIPRLARSALYYAAALVLSFLFIRAFGYHAKANNVLNICGLLLLLLGSGMGALRMAAYALLLAAAIYMPVGMVYGKPDFLIIASLLQSNRSESIEFIGQMPVANFLLALTFAAAAWVFVFRLNQEGWQKQRRLAGVLIAVLSLAACAKSMQSAQGQKEILALDLPRSVAQAMQQYHKEQQGFLAVQAANQWQVRHLGSQYRNYVIVVGESVRRDHMSLYGYPQKTTPFADQANGVFIDGYVSPAPNTFVSVPRTLAEASDTEVAYGRNVVALARQAGFRTYWLSNQGYVGEYDSPSSRLAASADVVHFTKLGSSLSTNIDDRVLLAPLVAGLRDGQRGPRLFVLHLMGSHPAFCDRVQGEERNFTASSAAMRCYLGSIRHTDSLLADAYQALRAAGQPFSMIYLSDHGLRHKDQGTADASLVHDDRYRQNYAVPFFILSSDATAHTTLHKAMSGVNFVRGAAQWMGIQAEGLPRYEFTSPAPDAPIQVFNGSSYRPYGGLQDDPA</sequence>
<evidence type="ECO:0000256" key="4">
    <source>
        <dbReference type="ARBA" id="ARBA00022692"/>
    </source>
</evidence>
<accession>A0AA41L2E6</accession>
<keyword evidence="5 7" id="KW-1133">Transmembrane helix</keyword>
<evidence type="ECO:0000259" key="8">
    <source>
        <dbReference type="Pfam" id="PF00884"/>
    </source>
</evidence>
<evidence type="ECO:0000256" key="6">
    <source>
        <dbReference type="ARBA" id="ARBA00023136"/>
    </source>
</evidence>
<keyword evidence="2" id="KW-1003">Cell membrane</keyword>
<dbReference type="PANTHER" id="PTHR30443:SF4">
    <property type="entry name" value="PHOSPHOETHANOLAMINE TRANSFERASE OPGE-RELATED"/>
    <property type="match status" value="1"/>
</dbReference>
<proteinExistence type="predicted"/>
<feature type="transmembrane region" description="Helical" evidence="7">
    <location>
        <begin position="36"/>
        <end position="54"/>
    </location>
</feature>
<protein>
    <submittedName>
        <fullName evidence="10">Glucan phosphoethanolaminetransferase (Alkaline phosphatase superfamily)</fullName>
    </submittedName>
    <submittedName>
        <fullName evidence="9">Phosphoethanolamine transferase</fullName>
    </submittedName>
</protein>
<evidence type="ECO:0000256" key="5">
    <source>
        <dbReference type="ARBA" id="ARBA00022989"/>
    </source>
</evidence>
<comment type="caution">
    <text evidence="9">The sequence shown here is derived from an EMBL/GenBank/DDBJ whole genome shotgun (WGS) entry which is preliminary data.</text>
</comment>
<evidence type="ECO:0000313" key="11">
    <source>
        <dbReference type="Proteomes" id="UP001155901"/>
    </source>
</evidence>